<evidence type="ECO:0000313" key="4">
    <source>
        <dbReference type="Proteomes" id="UP001500503"/>
    </source>
</evidence>
<evidence type="ECO:0000259" key="2">
    <source>
        <dbReference type="Pfam" id="PF08241"/>
    </source>
</evidence>
<comment type="caution">
    <text evidence="3">The sequence shown here is derived from an EMBL/GenBank/DDBJ whole genome shotgun (WGS) entry which is preliminary data.</text>
</comment>
<feature type="domain" description="Methyltransferase type 11" evidence="2">
    <location>
        <begin position="66"/>
        <end position="163"/>
    </location>
</feature>
<dbReference type="Gene3D" id="3.40.50.150">
    <property type="entry name" value="Vaccinia Virus protein VP39"/>
    <property type="match status" value="1"/>
</dbReference>
<dbReference type="InterPro" id="IPR050447">
    <property type="entry name" value="Erg6_SMT_methyltransf"/>
</dbReference>
<keyword evidence="4" id="KW-1185">Reference proteome</keyword>
<name>A0ABP8QYS5_9ACTN</name>
<dbReference type="PANTHER" id="PTHR44068:SF11">
    <property type="entry name" value="GERANYL DIPHOSPHATE 2-C-METHYLTRANSFERASE"/>
    <property type="match status" value="1"/>
</dbReference>
<dbReference type="Pfam" id="PF08241">
    <property type="entry name" value="Methyltransf_11"/>
    <property type="match status" value="1"/>
</dbReference>
<dbReference type="InterPro" id="IPR029063">
    <property type="entry name" value="SAM-dependent_MTases_sf"/>
</dbReference>
<keyword evidence="1" id="KW-0808">Transferase</keyword>
<accession>A0ABP8QYS5</accession>
<evidence type="ECO:0000256" key="1">
    <source>
        <dbReference type="ARBA" id="ARBA00022679"/>
    </source>
</evidence>
<dbReference type="EMBL" id="BAABHF010000048">
    <property type="protein sequence ID" value="GAA4513534.1"/>
    <property type="molecule type" value="Genomic_DNA"/>
</dbReference>
<dbReference type="RefSeq" id="WP_345473107.1">
    <property type="nucleotide sequence ID" value="NZ_BAABHF010000048.1"/>
</dbReference>
<organism evidence="3 4">
    <name type="scientific">Actinoallomurus oryzae</name>
    <dbReference type="NCBI Taxonomy" id="502180"/>
    <lineage>
        <taxon>Bacteria</taxon>
        <taxon>Bacillati</taxon>
        <taxon>Actinomycetota</taxon>
        <taxon>Actinomycetes</taxon>
        <taxon>Streptosporangiales</taxon>
        <taxon>Thermomonosporaceae</taxon>
        <taxon>Actinoallomurus</taxon>
    </lineage>
</organism>
<dbReference type="CDD" id="cd02440">
    <property type="entry name" value="AdoMet_MTases"/>
    <property type="match status" value="1"/>
</dbReference>
<dbReference type="InterPro" id="IPR013216">
    <property type="entry name" value="Methyltransf_11"/>
</dbReference>
<evidence type="ECO:0000313" key="3">
    <source>
        <dbReference type="EMBL" id="GAA4513534.1"/>
    </source>
</evidence>
<gene>
    <name evidence="3" type="ORF">GCM10023191_080740</name>
</gene>
<reference evidence="4" key="1">
    <citation type="journal article" date="2019" name="Int. J. Syst. Evol. Microbiol.">
        <title>The Global Catalogue of Microorganisms (GCM) 10K type strain sequencing project: providing services to taxonomists for standard genome sequencing and annotation.</title>
        <authorList>
            <consortium name="The Broad Institute Genomics Platform"/>
            <consortium name="The Broad Institute Genome Sequencing Center for Infectious Disease"/>
            <person name="Wu L."/>
            <person name="Ma J."/>
        </authorList>
    </citation>
    <scope>NUCLEOTIDE SEQUENCE [LARGE SCALE GENOMIC DNA]</scope>
    <source>
        <strain evidence="4">JCM 17933</strain>
    </source>
</reference>
<sequence>MSDQDWSRVFDRSYAEHSRSTRQRVWREVYGPEYAEHAEPYSYVSRSELEMFAEYLRVGPSDTLADLGCGRGGPGLIVAARTGARLIGLDLSEVAIADARRAAERFRLSSPAEFRRSDIAATGLPDGCVEAAMSVDALTFAPDKQQALREIARILTPGGRLVFTSWDYRRTPDNRPPQVADHRPLLDRAGFDVLAYQETTDWRNRWQATSEGMIAHRAELVAELGEERAEATVQSLRRQLDDQLPLATRRVLAVAERRRTNRMPRG</sequence>
<dbReference type="PANTHER" id="PTHR44068">
    <property type="entry name" value="ZGC:194242"/>
    <property type="match status" value="1"/>
</dbReference>
<protein>
    <recommendedName>
        <fullName evidence="2">Methyltransferase type 11 domain-containing protein</fullName>
    </recommendedName>
</protein>
<dbReference type="Proteomes" id="UP001500503">
    <property type="component" value="Unassembled WGS sequence"/>
</dbReference>
<dbReference type="SUPFAM" id="SSF53335">
    <property type="entry name" value="S-adenosyl-L-methionine-dependent methyltransferases"/>
    <property type="match status" value="1"/>
</dbReference>
<proteinExistence type="predicted"/>